<name>A0A1J5SI72_9ZZZZ</name>
<evidence type="ECO:0000259" key="7">
    <source>
        <dbReference type="PROSITE" id="PS51192"/>
    </source>
</evidence>
<dbReference type="SMART" id="SM00490">
    <property type="entry name" value="HELICc"/>
    <property type="match status" value="1"/>
</dbReference>
<dbReference type="GO" id="GO:0005829">
    <property type="term" value="C:cytosol"/>
    <property type="evidence" value="ECO:0007669"/>
    <property type="project" value="TreeGrafter"/>
</dbReference>
<evidence type="ECO:0000256" key="2">
    <source>
        <dbReference type="ARBA" id="ARBA00022741"/>
    </source>
</evidence>
<dbReference type="PANTHER" id="PTHR47959:SF13">
    <property type="entry name" value="ATP-DEPENDENT RNA HELICASE RHLE"/>
    <property type="match status" value="1"/>
</dbReference>
<dbReference type="CDD" id="cd18787">
    <property type="entry name" value="SF2_C_DEAD"/>
    <property type="match status" value="1"/>
</dbReference>
<dbReference type="Pfam" id="PF00271">
    <property type="entry name" value="Helicase_C"/>
    <property type="match status" value="1"/>
</dbReference>
<dbReference type="PROSITE" id="PS51194">
    <property type="entry name" value="HELICASE_CTER"/>
    <property type="match status" value="1"/>
</dbReference>
<sequence length="483" mass="53744">MKFDELGLLPELLQAVAAAGYAEPTPIQVQAIPVVLQGKDILGGAQTGTGKTAGFTLPMLQRLARHASASSSPARHPVRALILTPTRELAMQVYESVKTYSKFLPLRAICLYGGVDIRPQIEELRQGREIIVATPGRLLDHVQQKTVAFNQVEMLVLDEADRMLDMGFIPDIKRILAMLPKERQSLLFSATFSEEIRKLADTMLKSPQLIEAAVRNSVSETITHRVYPVAQEDKRHLLVHLLRHEDMRQVLVFVGTKFGASRLAHYLQRQGIEADAIHGDKSQQQRTEALEGFKAGRIRVLVGTDVAARGLDIDDLPHVINYELPHVAEDYIHRIGRTGRAGKSGVAISLVCPEEKLRLSDIEKIVKRKIEQIEVPGFERGNDHGLAADADKPRRGRSREDDGSRESREERSRKADRERSRSLHGDRPRLPQPVAHLPKLDFDPNKPYESKLAAKASVEPPKGPAKPKRQIAALLGGRVKQDA</sequence>
<dbReference type="EC" id="3.6.4.13" evidence="10"/>
<evidence type="ECO:0000256" key="4">
    <source>
        <dbReference type="ARBA" id="ARBA00022806"/>
    </source>
</evidence>
<keyword evidence="5" id="KW-0067">ATP-binding</keyword>
<organism evidence="10">
    <name type="scientific">mine drainage metagenome</name>
    <dbReference type="NCBI Taxonomy" id="410659"/>
    <lineage>
        <taxon>unclassified sequences</taxon>
        <taxon>metagenomes</taxon>
        <taxon>ecological metagenomes</taxon>
    </lineage>
</organism>
<dbReference type="GO" id="GO:0005524">
    <property type="term" value="F:ATP binding"/>
    <property type="evidence" value="ECO:0007669"/>
    <property type="project" value="UniProtKB-KW"/>
</dbReference>
<keyword evidence="4 10" id="KW-0347">Helicase</keyword>
<gene>
    <name evidence="10" type="primary">rhlE_12</name>
    <name evidence="10" type="ORF">GALL_140260</name>
</gene>
<dbReference type="EMBL" id="MLJW01000062">
    <property type="protein sequence ID" value="OIR03845.1"/>
    <property type="molecule type" value="Genomic_DNA"/>
</dbReference>
<feature type="compositionally biased region" description="Basic and acidic residues" evidence="6">
    <location>
        <begin position="438"/>
        <end position="448"/>
    </location>
</feature>
<comment type="caution">
    <text evidence="10">The sequence shown here is derived from an EMBL/GenBank/DDBJ whole genome shotgun (WGS) entry which is preliminary data.</text>
</comment>
<dbReference type="Pfam" id="PF00270">
    <property type="entry name" value="DEAD"/>
    <property type="match status" value="1"/>
</dbReference>
<feature type="domain" description="DEAD-box RNA helicase Q" evidence="9">
    <location>
        <begin position="1"/>
        <end position="29"/>
    </location>
</feature>
<dbReference type="InterPro" id="IPR014014">
    <property type="entry name" value="RNA_helicase_DEAD_Q_motif"/>
</dbReference>
<dbReference type="GO" id="GO:0003676">
    <property type="term" value="F:nucleic acid binding"/>
    <property type="evidence" value="ECO:0007669"/>
    <property type="project" value="InterPro"/>
</dbReference>
<dbReference type="PROSITE" id="PS00039">
    <property type="entry name" value="DEAD_ATP_HELICASE"/>
    <property type="match status" value="1"/>
</dbReference>
<evidence type="ECO:0000259" key="8">
    <source>
        <dbReference type="PROSITE" id="PS51194"/>
    </source>
</evidence>
<evidence type="ECO:0000313" key="10">
    <source>
        <dbReference type="EMBL" id="OIR03845.1"/>
    </source>
</evidence>
<evidence type="ECO:0000256" key="3">
    <source>
        <dbReference type="ARBA" id="ARBA00022801"/>
    </source>
</evidence>
<dbReference type="InterPro" id="IPR027417">
    <property type="entry name" value="P-loop_NTPase"/>
</dbReference>
<dbReference type="CDD" id="cd00268">
    <property type="entry name" value="DEADc"/>
    <property type="match status" value="1"/>
</dbReference>
<dbReference type="PANTHER" id="PTHR47959">
    <property type="entry name" value="ATP-DEPENDENT RNA HELICASE RHLE-RELATED"/>
    <property type="match status" value="1"/>
</dbReference>
<dbReference type="SMART" id="SM00487">
    <property type="entry name" value="DEXDc"/>
    <property type="match status" value="1"/>
</dbReference>
<accession>A0A1J5SI72</accession>
<protein>
    <submittedName>
        <fullName evidence="10">ATP-dependent RNA helicase RhlE</fullName>
        <ecNumber evidence="10">3.6.4.13</ecNumber>
    </submittedName>
</protein>
<dbReference type="FunFam" id="3.40.50.300:FF:000468">
    <property type="entry name" value="ATP-dependent RNA helicase RhlE"/>
    <property type="match status" value="1"/>
</dbReference>
<evidence type="ECO:0000256" key="1">
    <source>
        <dbReference type="ARBA" id="ARBA00022490"/>
    </source>
</evidence>
<keyword evidence="3 10" id="KW-0378">Hydrolase</keyword>
<feature type="compositionally biased region" description="Basic and acidic residues" evidence="6">
    <location>
        <begin position="389"/>
        <end position="429"/>
    </location>
</feature>
<evidence type="ECO:0000256" key="5">
    <source>
        <dbReference type="ARBA" id="ARBA00022840"/>
    </source>
</evidence>
<dbReference type="InterPro" id="IPR044742">
    <property type="entry name" value="DEAD/DEAH_RhlB"/>
</dbReference>
<dbReference type="Gene3D" id="3.40.50.300">
    <property type="entry name" value="P-loop containing nucleotide triphosphate hydrolases"/>
    <property type="match status" value="2"/>
</dbReference>
<dbReference type="AlphaFoldDB" id="A0A1J5SI72"/>
<proteinExistence type="predicted"/>
<dbReference type="GO" id="GO:0003724">
    <property type="term" value="F:RNA helicase activity"/>
    <property type="evidence" value="ECO:0007669"/>
    <property type="project" value="UniProtKB-EC"/>
</dbReference>
<feature type="region of interest" description="Disordered" evidence="6">
    <location>
        <begin position="379"/>
        <end position="448"/>
    </location>
</feature>
<keyword evidence="2" id="KW-0547">Nucleotide-binding</keyword>
<dbReference type="GO" id="GO:0016787">
    <property type="term" value="F:hydrolase activity"/>
    <property type="evidence" value="ECO:0007669"/>
    <property type="project" value="UniProtKB-KW"/>
</dbReference>
<evidence type="ECO:0000259" key="9">
    <source>
        <dbReference type="PROSITE" id="PS51195"/>
    </source>
</evidence>
<reference evidence="10" key="1">
    <citation type="submission" date="2016-10" db="EMBL/GenBank/DDBJ databases">
        <title>Sequence of Gallionella enrichment culture.</title>
        <authorList>
            <person name="Poehlein A."/>
            <person name="Muehling M."/>
            <person name="Daniel R."/>
        </authorList>
    </citation>
    <scope>NUCLEOTIDE SEQUENCE</scope>
</reference>
<dbReference type="InterPro" id="IPR001650">
    <property type="entry name" value="Helicase_C-like"/>
</dbReference>
<dbReference type="InterPro" id="IPR000629">
    <property type="entry name" value="RNA-helicase_DEAD-box_CS"/>
</dbReference>
<dbReference type="PROSITE" id="PS51192">
    <property type="entry name" value="HELICASE_ATP_BIND_1"/>
    <property type="match status" value="1"/>
</dbReference>
<feature type="domain" description="Helicase C-terminal" evidence="8">
    <location>
        <begin position="237"/>
        <end position="381"/>
    </location>
</feature>
<dbReference type="InterPro" id="IPR014001">
    <property type="entry name" value="Helicase_ATP-bd"/>
</dbReference>
<feature type="domain" description="Helicase ATP-binding" evidence="7">
    <location>
        <begin position="32"/>
        <end position="210"/>
    </location>
</feature>
<dbReference type="PROSITE" id="PS51195">
    <property type="entry name" value="Q_MOTIF"/>
    <property type="match status" value="1"/>
</dbReference>
<dbReference type="InterPro" id="IPR011545">
    <property type="entry name" value="DEAD/DEAH_box_helicase_dom"/>
</dbReference>
<dbReference type="SUPFAM" id="SSF52540">
    <property type="entry name" value="P-loop containing nucleoside triphosphate hydrolases"/>
    <property type="match status" value="1"/>
</dbReference>
<dbReference type="FunFam" id="3.40.50.300:FF:000108">
    <property type="entry name" value="ATP-dependent RNA helicase RhlE"/>
    <property type="match status" value="1"/>
</dbReference>
<dbReference type="InterPro" id="IPR050079">
    <property type="entry name" value="DEAD_box_RNA_helicase"/>
</dbReference>
<keyword evidence="1" id="KW-0963">Cytoplasm</keyword>
<evidence type="ECO:0000256" key="6">
    <source>
        <dbReference type="SAM" id="MobiDB-lite"/>
    </source>
</evidence>